<proteinExistence type="predicted"/>
<dbReference type="AlphaFoldDB" id="A0A3P6DR95"/>
<sequence>METQPFFITISLLAHSFLYSLPPLPLVISVVYRSGDWFALPSLAHHKVVPFTGEQHDRRGYHHKTVVFITGIASYHQNHRRHHRKEQSCHKRPPLMLHWEICNGNESSQRGDDAKPPRYDTSGVILHHHQW</sequence>
<dbReference type="EMBL" id="LR031875">
    <property type="protein sequence ID" value="VDD30090.1"/>
    <property type="molecule type" value="Genomic_DNA"/>
</dbReference>
<accession>A0A3P6DR95</accession>
<evidence type="ECO:0000313" key="1">
    <source>
        <dbReference type="EMBL" id="VDD30090.1"/>
    </source>
</evidence>
<protein>
    <submittedName>
        <fullName evidence="1">Uncharacterized protein</fullName>
    </submittedName>
</protein>
<gene>
    <name evidence="1" type="ORF">BOLC9T55413H</name>
</gene>
<organism evidence="1">
    <name type="scientific">Brassica oleracea</name>
    <name type="common">Wild cabbage</name>
    <dbReference type="NCBI Taxonomy" id="3712"/>
    <lineage>
        <taxon>Eukaryota</taxon>
        <taxon>Viridiplantae</taxon>
        <taxon>Streptophyta</taxon>
        <taxon>Embryophyta</taxon>
        <taxon>Tracheophyta</taxon>
        <taxon>Spermatophyta</taxon>
        <taxon>Magnoliopsida</taxon>
        <taxon>eudicotyledons</taxon>
        <taxon>Gunneridae</taxon>
        <taxon>Pentapetalae</taxon>
        <taxon>rosids</taxon>
        <taxon>malvids</taxon>
        <taxon>Brassicales</taxon>
        <taxon>Brassicaceae</taxon>
        <taxon>Brassiceae</taxon>
        <taxon>Brassica</taxon>
    </lineage>
</organism>
<name>A0A3P6DR95_BRAOL</name>
<reference evidence="1" key="1">
    <citation type="submission" date="2018-11" db="EMBL/GenBank/DDBJ databases">
        <authorList>
            <consortium name="Genoscope - CEA"/>
            <person name="William W."/>
        </authorList>
    </citation>
    <scope>NUCLEOTIDE SEQUENCE</scope>
</reference>